<feature type="chain" id="PRO_5041419424" evidence="2">
    <location>
        <begin position="20"/>
        <end position="69"/>
    </location>
</feature>
<proteinExistence type="predicted"/>
<keyword evidence="4" id="KW-1185">Reference proteome</keyword>
<dbReference type="EMBL" id="CATQJL010000112">
    <property type="protein sequence ID" value="CAJ0596146.1"/>
    <property type="molecule type" value="Genomic_DNA"/>
</dbReference>
<protein>
    <submittedName>
        <fullName evidence="3">Uncharacterized protein</fullName>
    </submittedName>
</protein>
<gene>
    <name evidence="3" type="ORF">CYNAS_LOCUS8129</name>
</gene>
<sequence length="69" mass="7691">MLLTMLIAVTCAYTSLLVACKKDKKPKIKKRIVGKSIEFTSPDSLMLSRRKESESEQYSASQPSDSKPP</sequence>
<dbReference type="AlphaFoldDB" id="A0AA36GPV8"/>
<evidence type="ECO:0000313" key="3">
    <source>
        <dbReference type="EMBL" id="CAJ0596146.1"/>
    </source>
</evidence>
<organism evidence="3 4">
    <name type="scientific">Cylicocyclus nassatus</name>
    <name type="common">Nematode worm</name>
    <dbReference type="NCBI Taxonomy" id="53992"/>
    <lineage>
        <taxon>Eukaryota</taxon>
        <taxon>Metazoa</taxon>
        <taxon>Ecdysozoa</taxon>
        <taxon>Nematoda</taxon>
        <taxon>Chromadorea</taxon>
        <taxon>Rhabditida</taxon>
        <taxon>Rhabditina</taxon>
        <taxon>Rhabditomorpha</taxon>
        <taxon>Strongyloidea</taxon>
        <taxon>Strongylidae</taxon>
        <taxon>Cylicocyclus</taxon>
    </lineage>
</organism>
<evidence type="ECO:0000256" key="2">
    <source>
        <dbReference type="SAM" id="SignalP"/>
    </source>
</evidence>
<evidence type="ECO:0000313" key="4">
    <source>
        <dbReference type="Proteomes" id="UP001176961"/>
    </source>
</evidence>
<keyword evidence="2" id="KW-0732">Signal</keyword>
<comment type="caution">
    <text evidence="3">The sequence shown here is derived from an EMBL/GenBank/DDBJ whole genome shotgun (WGS) entry which is preliminary data.</text>
</comment>
<feature type="signal peptide" evidence="2">
    <location>
        <begin position="1"/>
        <end position="19"/>
    </location>
</feature>
<evidence type="ECO:0000256" key="1">
    <source>
        <dbReference type="SAM" id="MobiDB-lite"/>
    </source>
</evidence>
<dbReference type="Proteomes" id="UP001176961">
    <property type="component" value="Unassembled WGS sequence"/>
</dbReference>
<accession>A0AA36GPV8</accession>
<feature type="region of interest" description="Disordered" evidence="1">
    <location>
        <begin position="44"/>
        <end position="69"/>
    </location>
</feature>
<reference evidence="3" key="1">
    <citation type="submission" date="2023-07" db="EMBL/GenBank/DDBJ databases">
        <authorList>
            <consortium name="CYATHOMIX"/>
        </authorList>
    </citation>
    <scope>NUCLEOTIDE SEQUENCE</scope>
    <source>
        <strain evidence="3">N/A</strain>
    </source>
</reference>
<feature type="compositionally biased region" description="Polar residues" evidence="1">
    <location>
        <begin position="56"/>
        <end position="69"/>
    </location>
</feature>
<name>A0AA36GPV8_CYLNA</name>